<accession>A0A6G1CFJ9</accession>
<evidence type="ECO:0000256" key="1">
    <source>
        <dbReference type="ARBA" id="ARBA00023242"/>
    </source>
</evidence>
<dbReference type="Pfam" id="PF08879">
    <property type="entry name" value="WRC"/>
    <property type="match status" value="1"/>
</dbReference>
<dbReference type="InterPro" id="IPR014977">
    <property type="entry name" value="WRC_dom"/>
</dbReference>
<evidence type="ECO:0000313" key="6">
    <source>
        <dbReference type="Proteomes" id="UP000479710"/>
    </source>
</evidence>
<proteinExistence type="predicted"/>
<protein>
    <recommendedName>
        <fullName evidence="4">WRC domain-containing protein</fullName>
    </recommendedName>
</protein>
<dbReference type="PROSITE" id="PS51667">
    <property type="entry name" value="WRC"/>
    <property type="match status" value="1"/>
</dbReference>
<organism evidence="5 6">
    <name type="scientific">Oryza meyeriana var. granulata</name>
    <dbReference type="NCBI Taxonomy" id="110450"/>
    <lineage>
        <taxon>Eukaryota</taxon>
        <taxon>Viridiplantae</taxon>
        <taxon>Streptophyta</taxon>
        <taxon>Embryophyta</taxon>
        <taxon>Tracheophyta</taxon>
        <taxon>Spermatophyta</taxon>
        <taxon>Magnoliopsida</taxon>
        <taxon>Liliopsida</taxon>
        <taxon>Poales</taxon>
        <taxon>Poaceae</taxon>
        <taxon>BOP clade</taxon>
        <taxon>Oryzoideae</taxon>
        <taxon>Oryzeae</taxon>
        <taxon>Oryzinae</taxon>
        <taxon>Oryza</taxon>
        <taxon>Oryza meyeriana</taxon>
    </lineage>
</organism>
<dbReference type="Proteomes" id="UP000479710">
    <property type="component" value="Unassembled WGS sequence"/>
</dbReference>
<feature type="compositionally biased region" description="Acidic residues" evidence="3">
    <location>
        <begin position="334"/>
        <end position="352"/>
    </location>
</feature>
<evidence type="ECO:0000256" key="3">
    <source>
        <dbReference type="SAM" id="MobiDB-lite"/>
    </source>
</evidence>
<feature type="compositionally biased region" description="Basic residues" evidence="3">
    <location>
        <begin position="130"/>
        <end position="145"/>
    </location>
</feature>
<reference evidence="5 6" key="1">
    <citation type="submission" date="2019-11" db="EMBL/GenBank/DDBJ databases">
        <title>Whole genome sequence of Oryza granulata.</title>
        <authorList>
            <person name="Li W."/>
        </authorList>
    </citation>
    <scope>NUCLEOTIDE SEQUENCE [LARGE SCALE GENOMIC DNA]</scope>
    <source>
        <strain evidence="6">cv. Menghai</strain>
        <tissue evidence="5">Leaf</tissue>
    </source>
</reference>
<feature type="compositionally biased region" description="Basic residues" evidence="3">
    <location>
        <begin position="375"/>
        <end position="395"/>
    </location>
</feature>
<dbReference type="PANTHER" id="PTHR34680">
    <property type="entry name" value="EXPRESSED PROTEIN"/>
    <property type="match status" value="1"/>
</dbReference>
<feature type="domain" description="WRC" evidence="4">
    <location>
        <begin position="182"/>
        <end position="227"/>
    </location>
</feature>
<gene>
    <name evidence="5" type="ORF">E2562_011889</name>
</gene>
<keyword evidence="6" id="KW-1185">Reference proteome</keyword>
<name>A0A6G1CFJ9_9ORYZ</name>
<sequence>MRIRKCASRLLGSSYSAAAAPPVTAPGFEQLALTTTPPPPPPLPYPGARESGVGVACFAAATASGELCELSRSPWDLIGELDISDPQEEDVVEKYFVHVASRANWLFPTTMPAAVKAKGLSAAGQFSTKPPKKFPKKTIKKPAMVKKKEAAVKEEDEPTKKVKAKKEEGDSDSAPAVAAAAGGQIWTCKKNDGKRWHCQRRVSQPNSLCDYHSDQKKRAYYNPLYESPTDESAPAPDPPSAPPASSKPSTSSKARKKKVADAGEGFYYYTGFGPFRTKRHCRSSHMQEPTPVEHGDEEEQPQDAAPSVGKSRSDDDATDHQPLGIVVASRDDLSSSDDDDIAGIAGGDEESSDDARICNGNGRLRASINGDAKKKTQARKRWRKPVKARSLKSLM</sequence>
<dbReference type="OrthoDB" id="787182at2759"/>
<comment type="caution">
    <text evidence="5">The sequence shown here is derived from an EMBL/GenBank/DDBJ whole genome shotgun (WGS) entry which is preliminary data.</text>
</comment>
<comment type="caution">
    <text evidence="2">Lacks conserved residue(s) required for the propagation of feature annotation.</text>
</comment>
<evidence type="ECO:0000256" key="2">
    <source>
        <dbReference type="PROSITE-ProRule" id="PRU01002"/>
    </source>
</evidence>
<dbReference type="PANTHER" id="PTHR34680:SF3">
    <property type="entry name" value="EXPRESSED PROTEIN"/>
    <property type="match status" value="1"/>
</dbReference>
<feature type="region of interest" description="Disordered" evidence="3">
    <location>
        <begin position="124"/>
        <end position="259"/>
    </location>
</feature>
<keyword evidence="1" id="KW-0539">Nucleus</keyword>
<feature type="region of interest" description="Disordered" evidence="3">
    <location>
        <begin position="273"/>
        <end position="395"/>
    </location>
</feature>
<dbReference type="AlphaFoldDB" id="A0A6G1CFJ9"/>
<dbReference type="EMBL" id="SPHZ02000009">
    <property type="protein sequence ID" value="KAF0898817.1"/>
    <property type="molecule type" value="Genomic_DNA"/>
</dbReference>
<feature type="compositionally biased region" description="Low complexity" evidence="3">
    <location>
        <begin position="243"/>
        <end position="252"/>
    </location>
</feature>
<evidence type="ECO:0000259" key="4">
    <source>
        <dbReference type="PROSITE" id="PS51667"/>
    </source>
</evidence>
<evidence type="ECO:0000313" key="5">
    <source>
        <dbReference type="EMBL" id="KAF0898817.1"/>
    </source>
</evidence>